<keyword evidence="1" id="KW-0479">Metal-binding</keyword>
<protein>
    <recommendedName>
        <fullName evidence="3">C2H2-type domain-containing protein</fullName>
    </recommendedName>
</protein>
<dbReference type="GO" id="GO:0008270">
    <property type="term" value="F:zinc ion binding"/>
    <property type="evidence" value="ECO:0007669"/>
    <property type="project" value="UniProtKB-KW"/>
</dbReference>
<dbReference type="AlphaFoldDB" id="A0ABD3XI45"/>
<keyword evidence="1" id="KW-0862">Zinc</keyword>
<feature type="compositionally biased region" description="Basic and acidic residues" evidence="2">
    <location>
        <begin position="490"/>
        <end position="508"/>
    </location>
</feature>
<evidence type="ECO:0000313" key="5">
    <source>
        <dbReference type="Proteomes" id="UP001634394"/>
    </source>
</evidence>
<comment type="caution">
    <text evidence="4">The sequence shown here is derived from an EMBL/GenBank/DDBJ whole genome shotgun (WGS) entry which is preliminary data.</text>
</comment>
<accession>A0ABD3XI45</accession>
<proteinExistence type="predicted"/>
<evidence type="ECO:0000256" key="1">
    <source>
        <dbReference type="PROSITE-ProRule" id="PRU00042"/>
    </source>
</evidence>
<feature type="region of interest" description="Disordered" evidence="2">
    <location>
        <begin position="488"/>
        <end position="521"/>
    </location>
</feature>
<feature type="domain" description="C2H2-type" evidence="3">
    <location>
        <begin position="574"/>
        <end position="601"/>
    </location>
</feature>
<feature type="compositionally biased region" description="Polar residues" evidence="2">
    <location>
        <begin position="256"/>
        <end position="266"/>
    </location>
</feature>
<dbReference type="Gene3D" id="3.30.160.60">
    <property type="entry name" value="Classic Zinc Finger"/>
    <property type="match status" value="1"/>
</dbReference>
<feature type="region of interest" description="Disordered" evidence="2">
    <location>
        <begin position="210"/>
        <end position="286"/>
    </location>
</feature>
<evidence type="ECO:0000259" key="3">
    <source>
        <dbReference type="PROSITE" id="PS50157"/>
    </source>
</evidence>
<keyword evidence="5" id="KW-1185">Reference proteome</keyword>
<feature type="region of interest" description="Disordered" evidence="2">
    <location>
        <begin position="397"/>
        <end position="428"/>
    </location>
</feature>
<dbReference type="EMBL" id="JBJQND010000002">
    <property type="protein sequence ID" value="KAL3885405.1"/>
    <property type="molecule type" value="Genomic_DNA"/>
</dbReference>
<gene>
    <name evidence="4" type="ORF">ACJMK2_025468</name>
</gene>
<evidence type="ECO:0000313" key="4">
    <source>
        <dbReference type="EMBL" id="KAL3885405.1"/>
    </source>
</evidence>
<dbReference type="Proteomes" id="UP001634394">
    <property type="component" value="Unassembled WGS sequence"/>
</dbReference>
<organism evidence="4 5">
    <name type="scientific">Sinanodonta woodiana</name>
    <name type="common">Chinese pond mussel</name>
    <name type="synonym">Anodonta woodiana</name>
    <dbReference type="NCBI Taxonomy" id="1069815"/>
    <lineage>
        <taxon>Eukaryota</taxon>
        <taxon>Metazoa</taxon>
        <taxon>Spiralia</taxon>
        <taxon>Lophotrochozoa</taxon>
        <taxon>Mollusca</taxon>
        <taxon>Bivalvia</taxon>
        <taxon>Autobranchia</taxon>
        <taxon>Heteroconchia</taxon>
        <taxon>Palaeoheterodonta</taxon>
        <taxon>Unionida</taxon>
        <taxon>Unionoidea</taxon>
        <taxon>Unionidae</taxon>
        <taxon>Unioninae</taxon>
        <taxon>Sinanodonta</taxon>
    </lineage>
</organism>
<feature type="compositionally biased region" description="Low complexity" evidence="2">
    <location>
        <begin position="217"/>
        <end position="228"/>
    </location>
</feature>
<feature type="compositionally biased region" description="Polar residues" evidence="2">
    <location>
        <begin position="397"/>
        <end position="408"/>
    </location>
</feature>
<reference evidence="4 5" key="1">
    <citation type="submission" date="2024-11" db="EMBL/GenBank/DDBJ databases">
        <title>Chromosome-level genome assembly of the freshwater bivalve Anodonta woodiana.</title>
        <authorList>
            <person name="Chen X."/>
        </authorList>
    </citation>
    <scope>NUCLEOTIDE SEQUENCE [LARGE SCALE GENOMIC DNA]</scope>
    <source>
        <strain evidence="4">MN2024</strain>
        <tissue evidence="4">Gills</tissue>
    </source>
</reference>
<dbReference type="SMART" id="SM00355">
    <property type="entry name" value="ZnF_C2H2"/>
    <property type="match status" value="2"/>
</dbReference>
<dbReference type="InterPro" id="IPR013087">
    <property type="entry name" value="Znf_C2H2_type"/>
</dbReference>
<name>A0ABD3XI45_SINWO</name>
<dbReference type="InterPro" id="IPR036236">
    <property type="entry name" value="Znf_C2H2_sf"/>
</dbReference>
<dbReference type="SUPFAM" id="SSF57667">
    <property type="entry name" value="beta-beta-alpha zinc fingers"/>
    <property type="match status" value="1"/>
</dbReference>
<dbReference type="PROSITE" id="PS50157">
    <property type="entry name" value="ZINC_FINGER_C2H2_2"/>
    <property type="match status" value="1"/>
</dbReference>
<keyword evidence="1" id="KW-0863">Zinc-finger</keyword>
<feature type="compositionally biased region" description="Polar residues" evidence="2">
    <location>
        <begin position="336"/>
        <end position="357"/>
    </location>
</feature>
<feature type="region of interest" description="Disordered" evidence="2">
    <location>
        <begin position="328"/>
        <end position="357"/>
    </location>
</feature>
<evidence type="ECO:0000256" key="2">
    <source>
        <dbReference type="SAM" id="MobiDB-lite"/>
    </source>
</evidence>
<sequence length="639" mass="70419">MAILISPLEHRYDHPYDFVLESVIVIHCEVYLIAQYIQVKQLEESGEECAVLTANITSGTVGFLGSFKGEGFLHRQENIQSQFLSYCQGQRNHSEGTSLFPRQEYHVSPSLLSIATSSTSTCLNSPPQHHEAGHVNDSDIQGTATSIQYHRRGAKFGIADKLLIKASEGGYSSSIDKLMTSPNTAITSPSLSDASHSIIYTSPGIFTKGYTSHRSESSSSDGSTSPTSAGVMMIPHAHGNRTSQGSIAEYKVRTGNHPTSTNTVLYQAQDKPRDRNRNPSDSGNFSVPVALFKNTVGDVKHGHKSLSHSIGKSSSSFYSEDFAATNVDDVNERQDNNLAGSSGARSLSTDHQSSQYNTDVMSSNFASSRRVTPPEHPRGDVSTIDFSNVASIDMSTQSATAVGKSTKTSQHRKPSHDGSSNVGCDSMRRRKPVNVVRRFSDSGIYGANFGHSSQLHDYSYSDRQDSSDSDFNSLVIDLEETSEVLGAHSEGLDLSHKRPRMESTHTKQPENTTSGYEDAPLGQMNYQMGQTQLKNRMHHASKVTTEHTTQSGSLQAQSVKKYGKGNFIKVATGYQCRICSRIIRHMNNTTAHMRIHATVKPYKCQVCNQQFKYEVDRRYHFSKQHGDLFAKMYMPHAQT</sequence>
<dbReference type="PROSITE" id="PS00028">
    <property type="entry name" value="ZINC_FINGER_C2H2_1"/>
    <property type="match status" value="2"/>
</dbReference>